<dbReference type="Gene3D" id="2.60.40.1080">
    <property type="match status" value="1"/>
</dbReference>
<dbReference type="SUPFAM" id="SSF49373">
    <property type="entry name" value="Invasin/intimin cell-adhesion fragments"/>
    <property type="match status" value="1"/>
</dbReference>
<accession>A0A8S5U8T2</accession>
<sequence>MSNNSKRYIQTSIAYDGKSILGKPTNAPIEYADRRYQYLSDRTRLFDTQRAYLSSDYFRASVQGLTDNFYEWTDTNIRFADIANVSANATKKNDDFKNILFAESSIDYFPLGAKVKTAGSVWLCINPTNISSVKTNALVCRCNATYNSFDYYGNVIVEPVIVEKQRMLSDANDTFNNLVLVDGYYNITCQLNDNTKDLRQNSRIILGTKAYHITGITDYLQEFTGDRGSCHLLTFTARLEEPQQNDDITTNFIADGLLHSFEAKINGLSELTAGQGTRYEATFIKDGTEIVATTDAPLNWVWSSNDENIISISADSGVAISHNAGTATIRAVLAQNTTVYSELTVSVSETIKTPYVAFDGVIPTEIAQYQTATVTATYYETNLPTQEPLNWNLSGAALDTYNSEISQDRRSVVIECVKSSKKPLIITATYGNYEATVQIDLVGY</sequence>
<organism evidence="1">
    <name type="scientific">Siphoviridae sp. ctnMR5</name>
    <dbReference type="NCBI Taxonomy" id="2825658"/>
    <lineage>
        <taxon>Viruses</taxon>
        <taxon>Duplodnaviria</taxon>
        <taxon>Heunggongvirae</taxon>
        <taxon>Uroviricota</taxon>
        <taxon>Caudoviricetes</taxon>
    </lineage>
</organism>
<dbReference type="InterPro" id="IPR008964">
    <property type="entry name" value="Invasin/intimin_cell_adhesion"/>
</dbReference>
<evidence type="ECO:0000313" key="1">
    <source>
        <dbReference type="EMBL" id="DAF90864.1"/>
    </source>
</evidence>
<reference evidence="1" key="1">
    <citation type="journal article" date="2021" name="Proc. Natl. Acad. Sci. U.S.A.">
        <title>A Catalog of Tens of Thousands of Viruses from Human Metagenomes Reveals Hidden Associations with Chronic Diseases.</title>
        <authorList>
            <person name="Tisza M.J."/>
            <person name="Buck C.B."/>
        </authorList>
    </citation>
    <scope>NUCLEOTIDE SEQUENCE</scope>
    <source>
        <strain evidence="1">CtnMR5</strain>
    </source>
</reference>
<proteinExistence type="predicted"/>
<name>A0A8S5U8T2_9CAUD</name>
<dbReference type="EMBL" id="BK016039">
    <property type="protein sequence ID" value="DAF90864.1"/>
    <property type="molecule type" value="Genomic_DNA"/>
</dbReference>
<protein>
    <submittedName>
        <fullName evidence="1">Head closure knob</fullName>
    </submittedName>
</protein>